<dbReference type="Proteomes" id="UP001188597">
    <property type="component" value="Unassembled WGS sequence"/>
</dbReference>
<organism evidence="1 2">
    <name type="scientific">Escallonia herrerae</name>
    <dbReference type="NCBI Taxonomy" id="1293975"/>
    <lineage>
        <taxon>Eukaryota</taxon>
        <taxon>Viridiplantae</taxon>
        <taxon>Streptophyta</taxon>
        <taxon>Embryophyta</taxon>
        <taxon>Tracheophyta</taxon>
        <taxon>Spermatophyta</taxon>
        <taxon>Magnoliopsida</taxon>
        <taxon>eudicotyledons</taxon>
        <taxon>Gunneridae</taxon>
        <taxon>Pentapetalae</taxon>
        <taxon>asterids</taxon>
        <taxon>campanulids</taxon>
        <taxon>Escalloniales</taxon>
        <taxon>Escalloniaceae</taxon>
        <taxon>Escallonia</taxon>
    </lineage>
</organism>
<accession>A0AA88V262</accession>
<name>A0AA88V262_9ASTE</name>
<dbReference type="AlphaFoldDB" id="A0AA88V262"/>
<reference evidence="1" key="1">
    <citation type="submission" date="2022-12" db="EMBL/GenBank/DDBJ databases">
        <title>Draft genome assemblies for two species of Escallonia (Escalloniales).</title>
        <authorList>
            <person name="Chanderbali A."/>
            <person name="Dervinis C."/>
            <person name="Anghel I."/>
            <person name="Soltis D."/>
            <person name="Soltis P."/>
            <person name="Zapata F."/>
        </authorList>
    </citation>
    <scope>NUCLEOTIDE SEQUENCE</scope>
    <source>
        <strain evidence="1">UCBG64.0493</strain>
        <tissue evidence="1">Leaf</tissue>
    </source>
</reference>
<protein>
    <submittedName>
        <fullName evidence="1">Uncharacterized protein</fullName>
    </submittedName>
</protein>
<comment type="caution">
    <text evidence="1">The sequence shown here is derived from an EMBL/GenBank/DDBJ whole genome shotgun (WGS) entry which is preliminary data.</text>
</comment>
<keyword evidence="2" id="KW-1185">Reference proteome</keyword>
<gene>
    <name evidence="1" type="ORF">RJ639_023940</name>
</gene>
<evidence type="ECO:0000313" key="2">
    <source>
        <dbReference type="Proteomes" id="UP001188597"/>
    </source>
</evidence>
<proteinExistence type="predicted"/>
<dbReference type="EMBL" id="JAVXUP010003200">
    <property type="protein sequence ID" value="KAK2999688.1"/>
    <property type="molecule type" value="Genomic_DNA"/>
</dbReference>
<sequence length="90" mass="10141">MSNPPPNVVDFFVAPQSSISSAVEGPESRLGLCDSSEALELPHLKLDDSSLPFEYRPGLATWDAGAIQFAIYLNDRKHRHQIKLERYRED</sequence>
<evidence type="ECO:0000313" key="1">
    <source>
        <dbReference type="EMBL" id="KAK2999688.1"/>
    </source>
</evidence>